<accession>A0AAD9DR27</accession>
<protein>
    <submittedName>
        <fullName evidence="2">Uncharacterized protein</fullName>
    </submittedName>
</protein>
<dbReference type="Proteomes" id="UP001239994">
    <property type="component" value="Unassembled WGS sequence"/>
</dbReference>
<comment type="caution">
    <text evidence="2">The sequence shown here is derived from an EMBL/GenBank/DDBJ whole genome shotgun (WGS) entry which is preliminary data.</text>
</comment>
<sequence length="179" mass="18248">MSCAEAAEEGPNDSDTDPFYKAGAALCAAGGEVVCPHSPVMGCEPGVPLGAVQPSDRYRHGSGHRLPAGPSPASKLSSETDATLSNEDQSPGAHGVTAGAVRPEIYSVKLLRAHQPAGQNCRAKAATLAATLGRRDHVLGFVEDLLWVGGGMRVDASGLLAPDPTLSAEEGRSQIGSPV</sequence>
<evidence type="ECO:0000256" key="1">
    <source>
        <dbReference type="SAM" id="MobiDB-lite"/>
    </source>
</evidence>
<evidence type="ECO:0000313" key="2">
    <source>
        <dbReference type="EMBL" id="KAK1788732.1"/>
    </source>
</evidence>
<keyword evidence="3" id="KW-1185">Reference proteome</keyword>
<feature type="region of interest" description="Disordered" evidence="1">
    <location>
        <begin position="54"/>
        <end position="98"/>
    </location>
</feature>
<feature type="compositionally biased region" description="Polar residues" evidence="1">
    <location>
        <begin position="74"/>
        <end position="89"/>
    </location>
</feature>
<reference evidence="2" key="1">
    <citation type="submission" date="2023-03" db="EMBL/GenBank/DDBJ databases">
        <title>Electrophorus voltai genome.</title>
        <authorList>
            <person name="Bian C."/>
        </authorList>
    </citation>
    <scope>NUCLEOTIDE SEQUENCE</scope>
    <source>
        <strain evidence="2">CB-2022</strain>
        <tissue evidence="2">Muscle</tissue>
    </source>
</reference>
<name>A0AAD9DR27_9TELE</name>
<organism evidence="2 3">
    <name type="scientific">Electrophorus voltai</name>
    <dbReference type="NCBI Taxonomy" id="2609070"/>
    <lineage>
        <taxon>Eukaryota</taxon>
        <taxon>Metazoa</taxon>
        <taxon>Chordata</taxon>
        <taxon>Craniata</taxon>
        <taxon>Vertebrata</taxon>
        <taxon>Euteleostomi</taxon>
        <taxon>Actinopterygii</taxon>
        <taxon>Neopterygii</taxon>
        <taxon>Teleostei</taxon>
        <taxon>Ostariophysi</taxon>
        <taxon>Gymnotiformes</taxon>
        <taxon>Gymnotoidei</taxon>
        <taxon>Gymnotidae</taxon>
        <taxon>Electrophorus</taxon>
    </lineage>
</organism>
<dbReference type="AlphaFoldDB" id="A0AAD9DR27"/>
<gene>
    <name evidence="2" type="ORF">P4O66_002434</name>
</gene>
<evidence type="ECO:0000313" key="3">
    <source>
        <dbReference type="Proteomes" id="UP001239994"/>
    </source>
</evidence>
<proteinExistence type="predicted"/>
<dbReference type="EMBL" id="JAROKS010000022">
    <property type="protein sequence ID" value="KAK1788732.1"/>
    <property type="molecule type" value="Genomic_DNA"/>
</dbReference>